<dbReference type="Pfam" id="PF05215">
    <property type="entry name" value="Spiralin"/>
    <property type="match status" value="3"/>
</dbReference>
<dbReference type="GO" id="GO:0016020">
    <property type="term" value="C:membrane"/>
    <property type="evidence" value="ECO:0007669"/>
    <property type="project" value="InterPro"/>
</dbReference>
<evidence type="ECO:0008006" key="5">
    <source>
        <dbReference type="Google" id="ProtNLM"/>
    </source>
</evidence>
<keyword evidence="4" id="KW-1185">Reference proteome</keyword>
<dbReference type="InterPro" id="IPR054816">
    <property type="entry name" value="Lipoprotein_mollicutes-type_CS"/>
</dbReference>
<protein>
    <recommendedName>
        <fullName evidence="5">Lipoprotein</fullName>
    </recommendedName>
</protein>
<dbReference type="OrthoDB" id="10010697at2"/>
<reference evidence="3 4" key="1">
    <citation type="submission" date="2017-11" db="EMBL/GenBank/DDBJ databases">
        <title>Genome sequence of Mesoplasma coleopterae BARC 779 (ATCC 49583).</title>
        <authorList>
            <person name="Lo W.-S."/>
            <person name="Kuo C.-H."/>
        </authorList>
    </citation>
    <scope>NUCLEOTIDE SEQUENCE [LARGE SCALE GENOMIC DNA]</scope>
    <source>
        <strain evidence="3 4">BARC 779</strain>
    </source>
</reference>
<dbReference type="RefSeq" id="WP_100671133.1">
    <property type="nucleotide sequence ID" value="NZ_CP024968.1"/>
</dbReference>
<dbReference type="Proteomes" id="UP000232221">
    <property type="component" value="Chromosome"/>
</dbReference>
<evidence type="ECO:0000313" key="4">
    <source>
        <dbReference type="Proteomes" id="UP000232221"/>
    </source>
</evidence>
<dbReference type="PROSITE" id="PS51257">
    <property type="entry name" value="PROKAR_LIPOPROTEIN"/>
    <property type="match status" value="1"/>
</dbReference>
<dbReference type="InterPro" id="IPR007880">
    <property type="entry name" value="Spiralin"/>
</dbReference>
<feature type="compositionally biased region" description="Polar residues" evidence="1">
    <location>
        <begin position="293"/>
        <end position="306"/>
    </location>
</feature>
<evidence type="ECO:0000313" key="3">
    <source>
        <dbReference type="EMBL" id="ATZ20981.1"/>
    </source>
</evidence>
<proteinExistence type="predicted"/>
<gene>
    <name evidence="3" type="ORF">MCOLE_v1c04690</name>
</gene>
<feature type="region of interest" description="Disordered" evidence="1">
    <location>
        <begin position="293"/>
        <end position="316"/>
    </location>
</feature>
<keyword evidence="2" id="KW-0732">Signal</keyword>
<evidence type="ECO:0000256" key="2">
    <source>
        <dbReference type="SAM" id="SignalP"/>
    </source>
</evidence>
<dbReference type="NCBIfam" id="NF038029">
    <property type="entry name" value="LP_plasma"/>
    <property type="match status" value="1"/>
</dbReference>
<feature type="chain" id="PRO_5014810644" description="Lipoprotein" evidence="2">
    <location>
        <begin position="24"/>
        <end position="724"/>
    </location>
</feature>
<name>A0A2K8P2J0_9MOLU</name>
<feature type="signal peptide" evidence="2">
    <location>
        <begin position="1"/>
        <end position="23"/>
    </location>
</feature>
<organism evidence="3 4">
    <name type="scientific">Mesoplasma coleopterae</name>
    <dbReference type="NCBI Taxonomy" id="324078"/>
    <lineage>
        <taxon>Bacteria</taxon>
        <taxon>Bacillati</taxon>
        <taxon>Mycoplasmatota</taxon>
        <taxon>Mollicutes</taxon>
        <taxon>Entomoplasmatales</taxon>
        <taxon>Entomoplasmataceae</taxon>
        <taxon>Mesoplasma</taxon>
    </lineage>
</organism>
<evidence type="ECO:0000256" key="1">
    <source>
        <dbReference type="SAM" id="MobiDB-lite"/>
    </source>
</evidence>
<sequence length="724" mass="77702">MKKLLGILAATGIAASSASLVVACGSKESKGTVVDLEKALSGYTATNDTDEQEIISELQKVKGLEKLDKKEIAVVTQIATEKTEGSVWIHATNQAKLISGEIVLNIGETPAVDLATALTDVYFDKKPTDQDVIDALRQVKGLKHLEANEVSFDLSSLDGQPNTKDGATEGIYEIPVKATTSAKIVTGKGNIIVDLSVINLEELKEKVNGLTDKSTDEEIAAAINAAWKTANPNSKKTISKEDVEIERKPGKVGTEGSITVKAKDSSSEKVTGEVTIATAALAKINLKEALSDLTLQTPTDTPAGDTQSDEETTKVPSFEEQILNHINTKYSSVLPEETKVASSDLTIETSKEPQISEVGTLTVTAKGYVAETLFADENNGEGGEGGTTTPPAPEESKESKLVTGTTELAIPALPKLDLTELLTPDTEVTNDTTNDEIIAIINEAIAGEGQTDQTKAGSPIEITAADLDITKTASTSKAEGSIIVKAKSTSKLVQGEVKLTIAKITKKNLQDWNRGGESTPFANYEPKNGSTEASIQSEVLELIKKEKGLSVVTADDVNITVTISSKPQIDSVKEVEEKYWDINIQAKPTSEYLIGSMSMNKKEAAEAKPSYDEVKAQATAYLDRYTPTVKAWAEGQNVPVSQEAINGMSETLTKNLKGNAAKLIKEIKVIKENEKFYAVVEFKHDTTWSGNLNADLATQRKIELSFKPAENQVLSFNLSNKYFN</sequence>
<dbReference type="EMBL" id="CP024968">
    <property type="protein sequence ID" value="ATZ20981.1"/>
    <property type="molecule type" value="Genomic_DNA"/>
</dbReference>
<dbReference type="AlphaFoldDB" id="A0A2K8P2J0"/>
<dbReference type="KEGG" id="mcol:MCOLE_v1c04690"/>
<feature type="region of interest" description="Disordered" evidence="1">
    <location>
        <begin position="375"/>
        <end position="399"/>
    </location>
</feature>
<accession>A0A2K8P2J0</accession>